<keyword evidence="4" id="KW-0413">Isomerase</keyword>
<dbReference type="RefSeq" id="WP_010621493.1">
    <property type="nucleotide sequence ID" value="NZ_AZGF01000004.1"/>
</dbReference>
<dbReference type="AlphaFoldDB" id="A0A0R1W589"/>
<evidence type="ECO:0000313" key="7">
    <source>
        <dbReference type="Proteomes" id="UP000051820"/>
    </source>
</evidence>
<dbReference type="PATRIC" id="fig|1423807.3.peg.1719"/>
<dbReference type="PANTHER" id="PTHR21600">
    <property type="entry name" value="MITOCHONDRIAL RNA PSEUDOURIDINE SYNTHASE"/>
    <property type="match status" value="1"/>
</dbReference>
<dbReference type="GO" id="GO:0009982">
    <property type="term" value="F:pseudouridine synthase activity"/>
    <property type="evidence" value="ECO:0007669"/>
    <property type="project" value="InterPro"/>
</dbReference>
<evidence type="ECO:0000313" key="6">
    <source>
        <dbReference type="EMBL" id="KRM12992.1"/>
    </source>
</evidence>
<dbReference type="InterPro" id="IPR006224">
    <property type="entry name" value="PsdUridine_synth_RluA-like_CS"/>
</dbReference>
<protein>
    <recommendedName>
        <fullName evidence="4">Pseudouridine synthase</fullName>
        <ecNumber evidence="4">5.4.99.-</ecNumber>
    </recommendedName>
</protein>
<accession>A0A0R1W589</accession>
<dbReference type="InterPro" id="IPR006225">
    <property type="entry name" value="PsdUridine_synth_RluC/D"/>
</dbReference>
<dbReference type="InterPro" id="IPR050188">
    <property type="entry name" value="RluA_PseudoU_synthase"/>
</dbReference>
<dbReference type="PANTHER" id="PTHR21600:SF87">
    <property type="entry name" value="RNA PSEUDOURIDYLATE SYNTHASE DOMAIN-CONTAINING PROTEIN 1"/>
    <property type="match status" value="1"/>
</dbReference>
<dbReference type="InterPro" id="IPR020103">
    <property type="entry name" value="PsdUridine_synth_cat_dom_sf"/>
</dbReference>
<proteinExistence type="inferred from homology"/>
<comment type="catalytic activity">
    <reaction evidence="1 4">
        <text>a uridine in RNA = a pseudouridine in RNA</text>
        <dbReference type="Rhea" id="RHEA:48348"/>
        <dbReference type="Rhea" id="RHEA-COMP:12068"/>
        <dbReference type="Rhea" id="RHEA-COMP:12069"/>
        <dbReference type="ChEBI" id="CHEBI:65314"/>
        <dbReference type="ChEBI" id="CHEBI:65315"/>
    </reaction>
</comment>
<dbReference type="SUPFAM" id="SSF55120">
    <property type="entry name" value="Pseudouridine synthase"/>
    <property type="match status" value="1"/>
</dbReference>
<dbReference type="InterPro" id="IPR006145">
    <property type="entry name" value="PsdUridine_synth_RsuA/RluA"/>
</dbReference>
<dbReference type="Pfam" id="PF00849">
    <property type="entry name" value="PseudoU_synth_2"/>
    <property type="match status" value="1"/>
</dbReference>
<evidence type="ECO:0000256" key="3">
    <source>
        <dbReference type="PIRSR" id="PIRSR606225-1"/>
    </source>
</evidence>
<evidence type="ECO:0000259" key="5">
    <source>
        <dbReference type="Pfam" id="PF00849"/>
    </source>
</evidence>
<dbReference type="NCBIfam" id="TIGR00005">
    <property type="entry name" value="rluA_subfam"/>
    <property type="match status" value="1"/>
</dbReference>
<evidence type="ECO:0000256" key="2">
    <source>
        <dbReference type="ARBA" id="ARBA00010876"/>
    </source>
</evidence>
<dbReference type="CDD" id="cd02869">
    <property type="entry name" value="PseudoU_synth_RluA_like"/>
    <property type="match status" value="1"/>
</dbReference>
<keyword evidence="7" id="KW-1185">Reference proteome</keyword>
<dbReference type="Gene3D" id="3.30.2350.10">
    <property type="entry name" value="Pseudouridine synthase"/>
    <property type="match status" value="1"/>
</dbReference>
<comment type="similarity">
    <text evidence="2 4">Belongs to the pseudouridine synthase RluA family.</text>
</comment>
<dbReference type="GO" id="GO:0140098">
    <property type="term" value="F:catalytic activity, acting on RNA"/>
    <property type="evidence" value="ECO:0007669"/>
    <property type="project" value="UniProtKB-ARBA"/>
</dbReference>
<comment type="function">
    <text evidence="4">Responsible for synthesis of pseudouridine from uracil.</text>
</comment>
<feature type="active site" evidence="3">
    <location>
        <position position="140"/>
    </location>
</feature>
<dbReference type="eggNOG" id="COG0564">
    <property type="taxonomic scope" value="Bacteria"/>
</dbReference>
<reference evidence="6 7" key="1">
    <citation type="journal article" date="2015" name="Genome Announc.">
        <title>Expanding the biotechnology potential of lactobacilli through comparative genomics of 213 strains and associated genera.</title>
        <authorList>
            <person name="Sun Z."/>
            <person name="Harris H.M."/>
            <person name="McCann A."/>
            <person name="Guo C."/>
            <person name="Argimon S."/>
            <person name="Zhang W."/>
            <person name="Yang X."/>
            <person name="Jeffery I.B."/>
            <person name="Cooney J.C."/>
            <person name="Kagawa T.F."/>
            <person name="Liu W."/>
            <person name="Song Y."/>
            <person name="Salvetti E."/>
            <person name="Wrobel A."/>
            <person name="Rasinkangas P."/>
            <person name="Parkhill J."/>
            <person name="Rea M.C."/>
            <person name="O'Sullivan O."/>
            <person name="Ritari J."/>
            <person name="Douillard F.P."/>
            <person name="Paul Ross R."/>
            <person name="Yang R."/>
            <person name="Briner A.E."/>
            <person name="Felis G.E."/>
            <person name="de Vos W.M."/>
            <person name="Barrangou R."/>
            <person name="Klaenhammer T.R."/>
            <person name="Caufield P.W."/>
            <person name="Cui Y."/>
            <person name="Zhang H."/>
            <person name="O'Toole P.W."/>
        </authorList>
    </citation>
    <scope>NUCLEOTIDE SEQUENCE [LARGE SCALE GENOMIC DNA]</scope>
    <source>
        <strain evidence="6 7">DSM 5007</strain>
    </source>
</reference>
<dbReference type="GO" id="GO:0000455">
    <property type="term" value="P:enzyme-directed rRNA pseudouridine synthesis"/>
    <property type="evidence" value="ECO:0007669"/>
    <property type="project" value="TreeGrafter"/>
</dbReference>
<gene>
    <name evidence="6" type="ORF">FD16_GL001678</name>
</gene>
<evidence type="ECO:0000256" key="4">
    <source>
        <dbReference type="RuleBase" id="RU362028"/>
    </source>
</evidence>
<dbReference type="OrthoDB" id="9773999at2"/>
<organism evidence="6 7">
    <name type="scientific">Paucilactobacillus suebicus DSM 5007 = KCTC 3549</name>
    <dbReference type="NCBI Taxonomy" id="1423807"/>
    <lineage>
        <taxon>Bacteria</taxon>
        <taxon>Bacillati</taxon>
        <taxon>Bacillota</taxon>
        <taxon>Bacilli</taxon>
        <taxon>Lactobacillales</taxon>
        <taxon>Lactobacillaceae</taxon>
        <taxon>Paucilactobacillus</taxon>
    </lineage>
</organism>
<comment type="caution">
    <text evidence="6">The sequence shown here is derived from an EMBL/GenBank/DDBJ whole genome shotgun (WGS) entry which is preliminary data.</text>
</comment>
<dbReference type="EMBL" id="AZGF01000004">
    <property type="protein sequence ID" value="KRM12992.1"/>
    <property type="molecule type" value="Genomic_DNA"/>
</dbReference>
<feature type="domain" description="Pseudouridine synthase RsuA/RluA-like" evidence="5">
    <location>
        <begin position="95"/>
        <end position="244"/>
    </location>
</feature>
<dbReference type="GO" id="GO:0003723">
    <property type="term" value="F:RNA binding"/>
    <property type="evidence" value="ECO:0007669"/>
    <property type="project" value="InterPro"/>
</dbReference>
<dbReference type="EC" id="5.4.99.-" evidence="4"/>
<name>A0A0R1W589_9LACO</name>
<dbReference type="Proteomes" id="UP000051820">
    <property type="component" value="Unassembled WGS sequence"/>
</dbReference>
<evidence type="ECO:0000256" key="1">
    <source>
        <dbReference type="ARBA" id="ARBA00000073"/>
    </source>
</evidence>
<sequence length="302" mass="34496">MNYRWIIKQTVSLLNQPISLRNLLEGNWLLPRRIVHYLRIRKNVLVNGSYRTMNLPVNNGDKIEMRFVGDEFRTNESRYLIDNHQSVQVLFENRDLMVVNKPAGIKTHPNWQGETGTLMNFAAAYLSQSNQVPYMVHRIDQQTSGAVIIAKNPVVVPILDRLISSKQIKRQYLAITDGTLPQIAGVISAPIGRDPDDKRKRKVNGDTPQQALTEYKVISQSRQHALVRLNLQTGRTHQIRVHLKSLGAPIVGDPLYNDISAEHMLLHGATLHLVIPFESESKIINVKNPTYFNQNIVKWHLI</sequence>
<dbReference type="STRING" id="1423807.FD16_GL001678"/>
<dbReference type="PROSITE" id="PS01129">
    <property type="entry name" value="PSI_RLU"/>
    <property type="match status" value="1"/>
</dbReference>